<dbReference type="AlphaFoldDB" id="A0AAE3QUV9"/>
<comment type="caution">
    <text evidence="7">The sequence shown here is derived from an EMBL/GenBank/DDBJ whole genome shotgun (WGS) entry which is preliminary data.</text>
</comment>
<dbReference type="EMBL" id="JASJOS010000012">
    <property type="protein sequence ID" value="MDJ1483700.1"/>
    <property type="molecule type" value="Genomic_DNA"/>
</dbReference>
<dbReference type="NCBIfam" id="NF035940">
    <property type="entry name" value="prenyl_rel_EboC"/>
    <property type="match status" value="1"/>
</dbReference>
<dbReference type="PANTHER" id="PTHR42723">
    <property type="entry name" value="CHLOROPHYLL SYNTHASE"/>
    <property type="match status" value="1"/>
</dbReference>
<protein>
    <submittedName>
        <fullName evidence="7">UbiA-like protein EboC</fullName>
    </submittedName>
</protein>
<evidence type="ECO:0000256" key="1">
    <source>
        <dbReference type="ARBA" id="ARBA00004141"/>
    </source>
</evidence>
<dbReference type="Proteomes" id="UP001241110">
    <property type="component" value="Unassembled WGS sequence"/>
</dbReference>
<feature type="transmembrane region" description="Helical" evidence="6">
    <location>
        <begin position="296"/>
        <end position="319"/>
    </location>
</feature>
<name>A0AAE3QUV9_9BACT</name>
<feature type="transmembrane region" description="Helical" evidence="6">
    <location>
        <begin position="104"/>
        <end position="125"/>
    </location>
</feature>
<dbReference type="GO" id="GO:0016020">
    <property type="term" value="C:membrane"/>
    <property type="evidence" value="ECO:0007669"/>
    <property type="project" value="UniProtKB-SubCell"/>
</dbReference>
<feature type="transmembrane region" description="Helical" evidence="6">
    <location>
        <begin position="21"/>
        <end position="40"/>
    </location>
</feature>
<gene>
    <name evidence="7" type="primary">eboC</name>
    <name evidence="7" type="ORF">QNI16_24590</name>
</gene>
<dbReference type="PANTHER" id="PTHR42723:SF1">
    <property type="entry name" value="CHLOROPHYLL SYNTHASE, CHLOROPLASTIC"/>
    <property type="match status" value="1"/>
</dbReference>
<dbReference type="Pfam" id="PF01040">
    <property type="entry name" value="UbiA"/>
    <property type="match status" value="1"/>
</dbReference>
<comment type="subcellular location">
    <subcellularLocation>
        <location evidence="1">Membrane</location>
        <topology evidence="1">Multi-pass membrane protein</topology>
    </subcellularLocation>
</comment>
<reference evidence="7" key="1">
    <citation type="submission" date="2023-05" db="EMBL/GenBank/DDBJ databases">
        <authorList>
            <person name="Zhang X."/>
        </authorList>
    </citation>
    <scope>NUCLEOTIDE SEQUENCE</scope>
    <source>
        <strain evidence="7">YF14B1</strain>
    </source>
</reference>
<evidence type="ECO:0000313" key="7">
    <source>
        <dbReference type="EMBL" id="MDJ1483700.1"/>
    </source>
</evidence>
<evidence type="ECO:0000256" key="3">
    <source>
        <dbReference type="ARBA" id="ARBA00022692"/>
    </source>
</evidence>
<keyword evidence="4 6" id="KW-1133">Transmembrane helix</keyword>
<evidence type="ECO:0000256" key="5">
    <source>
        <dbReference type="ARBA" id="ARBA00023136"/>
    </source>
</evidence>
<evidence type="ECO:0000256" key="6">
    <source>
        <dbReference type="SAM" id="Phobius"/>
    </source>
</evidence>
<feature type="transmembrane region" description="Helical" evidence="6">
    <location>
        <begin position="60"/>
        <end position="83"/>
    </location>
</feature>
<dbReference type="InterPro" id="IPR050475">
    <property type="entry name" value="Prenyltransferase_related"/>
</dbReference>
<keyword evidence="3 6" id="KW-0812">Transmembrane</keyword>
<feature type="transmembrane region" description="Helical" evidence="6">
    <location>
        <begin position="131"/>
        <end position="147"/>
    </location>
</feature>
<keyword evidence="5 6" id="KW-0472">Membrane</keyword>
<organism evidence="7 8">
    <name type="scientific">Xanthocytophaga flava</name>
    <dbReference type="NCBI Taxonomy" id="3048013"/>
    <lineage>
        <taxon>Bacteria</taxon>
        <taxon>Pseudomonadati</taxon>
        <taxon>Bacteroidota</taxon>
        <taxon>Cytophagia</taxon>
        <taxon>Cytophagales</taxon>
        <taxon>Rhodocytophagaceae</taxon>
        <taxon>Xanthocytophaga</taxon>
    </lineage>
</organism>
<keyword evidence="2" id="KW-1003">Cell membrane</keyword>
<evidence type="ECO:0000256" key="4">
    <source>
        <dbReference type="ARBA" id="ARBA00022989"/>
    </source>
</evidence>
<proteinExistence type="predicted"/>
<dbReference type="CDD" id="cd13964">
    <property type="entry name" value="PT_UbiA_1"/>
    <property type="match status" value="1"/>
</dbReference>
<feature type="transmembrane region" description="Helical" evidence="6">
    <location>
        <begin position="229"/>
        <end position="249"/>
    </location>
</feature>
<dbReference type="RefSeq" id="WP_313983954.1">
    <property type="nucleotide sequence ID" value="NZ_JASJOS010000012.1"/>
</dbReference>
<evidence type="ECO:0000256" key="2">
    <source>
        <dbReference type="ARBA" id="ARBA00022475"/>
    </source>
</evidence>
<dbReference type="GO" id="GO:0016765">
    <property type="term" value="F:transferase activity, transferring alkyl or aryl (other than methyl) groups"/>
    <property type="evidence" value="ECO:0007669"/>
    <property type="project" value="InterPro"/>
</dbReference>
<dbReference type="InterPro" id="IPR000537">
    <property type="entry name" value="UbiA_prenyltransferase"/>
</dbReference>
<feature type="transmembrane region" description="Helical" evidence="6">
    <location>
        <begin position="199"/>
        <end position="217"/>
    </location>
</feature>
<feature type="transmembrane region" description="Helical" evidence="6">
    <location>
        <begin position="258"/>
        <end position="276"/>
    </location>
</feature>
<accession>A0AAE3QUV9</accession>
<sequence length="332" mass="36723">MKSSRLFAYLQLMRPANIVTAMADILAGFAVRQAFILYIFTYMRVGEMKFVEYMWVQYRFNALLLLVSTIGLYGGGVVYNDVFDAKLDAVERPERPIPSGRASFIGAVILGSFLLIGGVLCAFSVSGLSGYIAILTAFFALLYNKVGKHQSWGPINMGLCRGLNLFLGTTLPFRGEFGSWGIENHIESEFLLHFEQYKVLYICLIPIIYISAITSVSRGEVHGGSKRSFYIPFFLYGIVILSICALAFISGIPLWQSLPFLVFFIYLIFPPLILAYNDPQPRNIGLAVKAGVISLIVMDASIAAVFAGGIYGLIVLSLLPLSRFLAKYFAVT</sequence>
<dbReference type="Gene3D" id="1.10.357.140">
    <property type="entry name" value="UbiA prenyltransferase"/>
    <property type="match status" value="1"/>
</dbReference>
<evidence type="ECO:0000313" key="8">
    <source>
        <dbReference type="Proteomes" id="UP001241110"/>
    </source>
</evidence>
<dbReference type="InterPro" id="IPR044878">
    <property type="entry name" value="UbiA_sf"/>
</dbReference>